<sequence>FEYISVQVAVSLTWFIRRLAANYLGFDEQSYKDVSQTLSMLLGKGSEMLEFLTNYFLSKVVINLQMWASESDVIKETADLFVTLSMKKDSSLIIIRNDLFWTLANDVITNQMPIQLINEEYKRSLIKGITCSCLNNTSDECRLHFDRSIFQILNQRLQAIVESIHTLIEQIKLNTSNKTHCTNALQTFYTENVLSQISTLINSYCGLIE</sequence>
<name>A0A821ILE9_9BILA</name>
<evidence type="ECO:0000256" key="7">
    <source>
        <dbReference type="ARBA" id="ARBA00023242"/>
    </source>
</evidence>
<dbReference type="AlphaFoldDB" id="A0A821ILE9"/>
<evidence type="ECO:0000313" key="10">
    <source>
        <dbReference type="Proteomes" id="UP000663873"/>
    </source>
</evidence>
<evidence type="ECO:0000256" key="5">
    <source>
        <dbReference type="ARBA" id="ARBA00022490"/>
    </source>
</evidence>
<keyword evidence="4" id="KW-0813">Transport</keyword>
<protein>
    <recommendedName>
        <fullName evidence="8">Exportin-7/Ran-binding protein 17 TPR repeats domain-containing protein</fullName>
    </recommendedName>
</protein>
<dbReference type="Pfam" id="PF25795">
    <property type="entry name" value="TPR_XPO7"/>
    <property type="match status" value="1"/>
</dbReference>
<dbReference type="GO" id="GO:0005049">
    <property type="term" value="F:nuclear export signal receptor activity"/>
    <property type="evidence" value="ECO:0007669"/>
    <property type="project" value="InterPro"/>
</dbReference>
<feature type="non-terminal residue" evidence="9">
    <location>
        <position position="1"/>
    </location>
</feature>
<evidence type="ECO:0000256" key="3">
    <source>
        <dbReference type="ARBA" id="ARBA00009466"/>
    </source>
</evidence>
<dbReference type="InterPro" id="IPR057947">
    <property type="entry name" value="TPR_XPO7/RBP17"/>
</dbReference>
<evidence type="ECO:0000256" key="2">
    <source>
        <dbReference type="ARBA" id="ARBA00004496"/>
    </source>
</evidence>
<keyword evidence="7" id="KW-0539">Nucleus</keyword>
<keyword evidence="6" id="KW-0653">Protein transport</keyword>
<comment type="caution">
    <text evidence="9">The sequence shown here is derived from an EMBL/GenBank/DDBJ whole genome shotgun (WGS) entry which is preliminary data.</text>
</comment>
<comment type="subcellular location">
    <subcellularLocation>
        <location evidence="2">Cytoplasm</location>
    </subcellularLocation>
    <subcellularLocation>
        <location evidence="1">Nucleus</location>
    </subcellularLocation>
</comment>
<dbReference type="PANTHER" id="PTHR12596">
    <property type="entry name" value="EXPORTIN 4,7-RELATED"/>
    <property type="match status" value="1"/>
</dbReference>
<keyword evidence="10" id="KW-1185">Reference proteome</keyword>
<comment type="similarity">
    <text evidence="3">Belongs to the exportin family.</text>
</comment>
<dbReference type="GO" id="GO:0005643">
    <property type="term" value="C:nuclear pore"/>
    <property type="evidence" value="ECO:0007669"/>
    <property type="project" value="TreeGrafter"/>
</dbReference>
<reference evidence="9" key="1">
    <citation type="submission" date="2021-02" db="EMBL/GenBank/DDBJ databases">
        <authorList>
            <person name="Nowell W R."/>
        </authorList>
    </citation>
    <scope>NUCLEOTIDE SEQUENCE</scope>
</reference>
<accession>A0A821ILE9</accession>
<keyword evidence="5" id="KW-0963">Cytoplasm</keyword>
<organism evidence="9 10">
    <name type="scientific">Rotaria socialis</name>
    <dbReference type="NCBI Taxonomy" id="392032"/>
    <lineage>
        <taxon>Eukaryota</taxon>
        <taxon>Metazoa</taxon>
        <taxon>Spiralia</taxon>
        <taxon>Gnathifera</taxon>
        <taxon>Rotifera</taxon>
        <taxon>Eurotatoria</taxon>
        <taxon>Bdelloidea</taxon>
        <taxon>Philodinida</taxon>
        <taxon>Philodinidae</taxon>
        <taxon>Rotaria</taxon>
    </lineage>
</organism>
<evidence type="ECO:0000259" key="8">
    <source>
        <dbReference type="Pfam" id="PF25795"/>
    </source>
</evidence>
<evidence type="ECO:0000313" key="9">
    <source>
        <dbReference type="EMBL" id="CAF4704974.1"/>
    </source>
</evidence>
<dbReference type="GO" id="GO:0006611">
    <property type="term" value="P:protein export from nucleus"/>
    <property type="evidence" value="ECO:0007669"/>
    <property type="project" value="TreeGrafter"/>
</dbReference>
<evidence type="ECO:0000256" key="1">
    <source>
        <dbReference type="ARBA" id="ARBA00004123"/>
    </source>
</evidence>
<dbReference type="InterPro" id="IPR044189">
    <property type="entry name" value="XPO4/7-like"/>
</dbReference>
<dbReference type="GO" id="GO:0005737">
    <property type="term" value="C:cytoplasm"/>
    <property type="evidence" value="ECO:0007669"/>
    <property type="project" value="UniProtKB-SubCell"/>
</dbReference>
<feature type="non-terminal residue" evidence="9">
    <location>
        <position position="209"/>
    </location>
</feature>
<evidence type="ECO:0000256" key="4">
    <source>
        <dbReference type="ARBA" id="ARBA00022448"/>
    </source>
</evidence>
<dbReference type="PANTHER" id="PTHR12596:SF1">
    <property type="entry name" value="EXPORTIN-4"/>
    <property type="match status" value="1"/>
</dbReference>
<evidence type="ECO:0000256" key="6">
    <source>
        <dbReference type="ARBA" id="ARBA00022927"/>
    </source>
</evidence>
<feature type="domain" description="Exportin-7/Ran-binding protein 17 TPR repeats" evidence="8">
    <location>
        <begin position="10"/>
        <end position="89"/>
    </location>
</feature>
<gene>
    <name evidence="9" type="ORF">UJA718_LOCUS36436</name>
</gene>
<dbReference type="EMBL" id="CAJOBP010035114">
    <property type="protein sequence ID" value="CAF4704974.1"/>
    <property type="molecule type" value="Genomic_DNA"/>
</dbReference>
<proteinExistence type="inferred from homology"/>
<dbReference type="Proteomes" id="UP000663873">
    <property type="component" value="Unassembled WGS sequence"/>
</dbReference>